<feature type="active site" evidence="10">
    <location>
        <position position="217"/>
    </location>
</feature>
<feature type="disulfide bond" evidence="11">
    <location>
        <begin position="69"/>
        <end position="79"/>
    </location>
</feature>
<evidence type="ECO:0000256" key="7">
    <source>
        <dbReference type="ARBA" id="ARBA00022801"/>
    </source>
</evidence>
<name>A0A914WLB3_9BILA</name>
<dbReference type="Proteomes" id="UP000887566">
    <property type="component" value="Unplaced"/>
</dbReference>
<evidence type="ECO:0000256" key="9">
    <source>
        <dbReference type="ARBA" id="ARBA00023180"/>
    </source>
</evidence>
<protein>
    <submittedName>
        <fullName evidence="15">Peptidase A1 domain-containing protein</fullName>
    </submittedName>
</protein>
<evidence type="ECO:0000256" key="5">
    <source>
        <dbReference type="ARBA" id="ARBA00022729"/>
    </source>
</evidence>
<evidence type="ECO:0000313" key="15">
    <source>
        <dbReference type="WBParaSite" id="PSAMB.scaffold4503size14391.g24514.t1"/>
    </source>
</evidence>
<evidence type="ECO:0000256" key="12">
    <source>
        <dbReference type="RuleBase" id="RU000454"/>
    </source>
</evidence>
<keyword evidence="9" id="KW-0325">Glycoprotein</keyword>
<reference evidence="15" key="1">
    <citation type="submission" date="2022-11" db="UniProtKB">
        <authorList>
            <consortium name="WormBaseParasite"/>
        </authorList>
    </citation>
    <scope>IDENTIFICATION</scope>
</reference>
<evidence type="ECO:0000256" key="2">
    <source>
        <dbReference type="ARBA" id="ARBA00007447"/>
    </source>
</evidence>
<dbReference type="Pfam" id="PF00026">
    <property type="entry name" value="Asp"/>
    <property type="match status" value="2"/>
</dbReference>
<dbReference type="InterPro" id="IPR021109">
    <property type="entry name" value="Peptidase_aspartic_dom_sf"/>
</dbReference>
<keyword evidence="4 12" id="KW-0645">Protease</keyword>
<dbReference type="InterPro" id="IPR001461">
    <property type="entry name" value="Aspartic_peptidase_A1"/>
</dbReference>
<comment type="subcellular location">
    <subcellularLocation>
        <location evidence="1">Secreted</location>
    </subcellularLocation>
</comment>
<evidence type="ECO:0000256" key="11">
    <source>
        <dbReference type="PIRSR" id="PIRSR601461-2"/>
    </source>
</evidence>
<dbReference type="PRINTS" id="PR00792">
    <property type="entry name" value="PEPSIN"/>
</dbReference>
<evidence type="ECO:0000256" key="3">
    <source>
        <dbReference type="ARBA" id="ARBA00022525"/>
    </source>
</evidence>
<keyword evidence="14" id="KW-1185">Reference proteome</keyword>
<dbReference type="GO" id="GO:0006508">
    <property type="term" value="P:proteolysis"/>
    <property type="evidence" value="ECO:0007669"/>
    <property type="project" value="UniProtKB-KW"/>
</dbReference>
<dbReference type="GO" id="GO:0004190">
    <property type="term" value="F:aspartic-type endopeptidase activity"/>
    <property type="evidence" value="ECO:0007669"/>
    <property type="project" value="UniProtKB-KW"/>
</dbReference>
<dbReference type="PANTHER" id="PTHR47966">
    <property type="entry name" value="BETA-SITE APP-CLEAVING ENZYME, ISOFORM A-RELATED"/>
    <property type="match status" value="1"/>
</dbReference>
<dbReference type="FunFam" id="2.40.70.10:FF:000058">
    <property type="entry name" value="ASpartyl Protease"/>
    <property type="match status" value="1"/>
</dbReference>
<keyword evidence="8 11" id="KW-1015">Disulfide bond</keyword>
<dbReference type="PANTHER" id="PTHR47966:SF45">
    <property type="entry name" value="PEPTIDASE A1 DOMAIN-CONTAINING PROTEIN"/>
    <property type="match status" value="1"/>
</dbReference>
<feature type="domain" description="Peptidase A1" evidence="13">
    <location>
        <begin position="38"/>
        <end position="324"/>
    </location>
</feature>
<evidence type="ECO:0000256" key="6">
    <source>
        <dbReference type="ARBA" id="ARBA00022750"/>
    </source>
</evidence>
<keyword evidence="3" id="KW-0964">Secreted</keyword>
<keyword evidence="7 12" id="KW-0378">Hydrolase</keyword>
<keyword evidence="6 12" id="KW-0064">Aspartyl protease</keyword>
<dbReference type="PROSITE" id="PS00141">
    <property type="entry name" value="ASP_PROTEASE"/>
    <property type="match status" value="1"/>
</dbReference>
<accession>A0A914WLB3</accession>
<evidence type="ECO:0000256" key="8">
    <source>
        <dbReference type="ARBA" id="ARBA00023157"/>
    </source>
</evidence>
<dbReference type="CDD" id="cd05471">
    <property type="entry name" value="pepsin_like"/>
    <property type="match status" value="1"/>
</dbReference>
<feature type="active site" evidence="10">
    <location>
        <position position="56"/>
    </location>
</feature>
<evidence type="ECO:0000256" key="10">
    <source>
        <dbReference type="PIRSR" id="PIRSR601461-1"/>
    </source>
</evidence>
<dbReference type="InterPro" id="IPR034164">
    <property type="entry name" value="Pepsin-like_dom"/>
</dbReference>
<evidence type="ECO:0000256" key="4">
    <source>
        <dbReference type="ARBA" id="ARBA00022670"/>
    </source>
</evidence>
<dbReference type="GO" id="GO:0005576">
    <property type="term" value="C:extracellular region"/>
    <property type="evidence" value="ECO:0007669"/>
    <property type="project" value="UniProtKB-SubCell"/>
</dbReference>
<evidence type="ECO:0000259" key="13">
    <source>
        <dbReference type="PROSITE" id="PS51767"/>
    </source>
</evidence>
<dbReference type="PROSITE" id="PS51767">
    <property type="entry name" value="PEPTIDASE_A1"/>
    <property type="match status" value="1"/>
</dbReference>
<dbReference type="SUPFAM" id="SSF50630">
    <property type="entry name" value="Acid proteases"/>
    <property type="match status" value="1"/>
</dbReference>
<dbReference type="InterPro" id="IPR001969">
    <property type="entry name" value="Aspartic_peptidase_AS"/>
</dbReference>
<dbReference type="Gene3D" id="2.40.70.10">
    <property type="entry name" value="Acid Proteases"/>
    <property type="match status" value="4"/>
</dbReference>
<sequence length="328" mass="35305">MIADGTWPAHIKYKESLRLMNSPSIVQQPFNDYDDVVYVANITVGKPQQQFVVILDTGSANFWIPDKTCAGAGRSSDPCARKTKFDSSASTTYKNDGRKWSIYYGSGSANGFLGMDTTCFGGIGTKQLCVVNNTFGQAAISQGLLDQPIFTVWLTHVGLAGNVPGGGRYTYGGLDTDNCGPVIAYVPLSSATYWQFRMGGVLSGSYSSGAGWEVISDTGTSFIGAPLSIVTQLASVVGATFDNQYSSYFINCQASSPDIVFTIGTQQYAVKKENYIIPFGSGRCEFTFFAKTGGGFGPTWILGDTFIRQYCNIHDIGQTRIGFALALH</sequence>
<keyword evidence="5" id="KW-0732">Signal</keyword>
<proteinExistence type="inferred from homology"/>
<dbReference type="InterPro" id="IPR033121">
    <property type="entry name" value="PEPTIDASE_A1"/>
</dbReference>
<dbReference type="GO" id="GO:0005764">
    <property type="term" value="C:lysosome"/>
    <property type="evidence" value="ECO:0007669"/>
    <property type="project" value="TreeGrafter"/>
</dbReference>
<dbReference type="AlphaFoldDB" id="A0A914WLB3"/>
<dbReference type="WBParaSite" id="PSAMB.scaffold4503size14391.g24514.t1">
    <property type="protein sequence ID" value="PSAMB.scaffold4503size14391.g24514.t1"/>
    <property type="gene ID" value="PSAMB.scaffold4503size14391.g24514"/>
</dbReference>
<evidence type="ECO:0000313" key="14">
    <source>
        <dbReference type="Proteomes" id="UP000887566"/>
    </source>
</evidence>
<evidence type="ECO:0000256" key="1">
    <source>
        <dbReference type="ARBA" id="ARBA00004613"/>
    </source>
</evidence>
<comment type="similarity">
    <text evidence="2 12">Belongs to the peptidase A1 family.</text>
</comment>
<organism evidence="14 15">
    <name type="scientific">Plectus sambesii</name>
    <dbReference type="NCBI Taxonomy" id="2011161"/>
    <lineage>
        <taxon>Eukaryota</taxon>
        <taxon>Metazoa</taxon>
        <taxon>Ecdysozoa</taxon>
        <taxon>Nematoda</taxon>
        <taxon>Chromadorea</taxon>
        <taxon>Plectida</taxon>
        <taxon>Plectina</taxon>
        <taxon>Plectoidea</taxon>
        <taxon>Plectidae</taxon>
        <taxon>Plectus</taxon>
    </lineage>
</organism>